<protein>
    <recommendedName>
        <fullName evidence="2">DUF922 domain-containing protein</fullName>
    </recommendedName>
</protein>
<evidence type="ECO:0008006" key="2">
    <source>
        <dbReference type="Google" id="ProtNLM"/>
    </source>
</evidence>
<reference evidence="1" key="1">
    <citation type="journal article" date="2015" name="Nature">
        <title>Complex archaea that bridge the gap between prokaryotes and eukaryotes.</title>
        <authorList>
            <person name="Spang A."/>
            <person name="Saw J.H."/>
            <person name="Jorgensen S.L."/>
            <person name="Zaremba-Niedzwiedzka K."/>
            <person name="Martijn J."/>
            <person name="Lind A.E."/>
            <person name="van Eijk R."/>
            <person name="Schleper C."/>
            <person name="Guy L."/>
            <person name="Ettema T.J."/>
        </authorList>
    </citation>
    <scope>NUCLEOTIDE SEQUENCE</scope>
</reference>
<dbReference type="EMBL" id="LAZR01000041">
    <property type="protein sequence ID" value="KKO00374.1"/>
    <property type="molecule type" value="Genomic_DNA"/>
</dbReference>
<accession>A0A0F9Y6X2</accession>
<comment type="caution">
    <text evidence="1">The sequence shown here is derived from an EMBL/GenBank/DDBJ whole genome shotgun (WGS) entry which is preliminary data.</text>
</comment>
<dbReference type="AlphaFoldDB" id="A0A0F9Y6X2"/>
<name>A0A0F9Y6X2_9ZZZZ</name>
<proteinExistence type="predicted"/>
<gene>
    <name evidence="1" type="ORF">LCGC14_0127920</name>
</gene>
<organism evidence="1">
    <name type="scientific">marine sediment metagenome</name>
    <dbReference type="NCBI Taxonomy" id="412755"/>
    <lineage>
        <taxon>unclassified sequences</taxon>
        <taxon>metagenomes</taxon>
        <taxon>ecological metagenomes</taxon>
    </lineage>
</organism>
<dbReference type="InterPro" id="IPR010321">
    <property type="entry name" value="DUF922"/>
</dbReference>
<evidence type="ECO:0000313" key="1">
    <source>
        <dbReference type="EMBL" id="KKO00374.1"/>
    </source>
</evidence>
<dbReference type="Pfam" id="PF06037">
    <property type="entry name" value="DUF922"/>
    <property type="match status" value="1"/>
</dbReference>
<sequence>MGLIKKEHFILILLAILTIPYVQCQELVSWDPNFRFTWNDFKGDVPITSGAAATTASGITYRFSTFYENDELKVDYNVYAYFYPTKSWYKPKLCNDVTLLHEQLHFDITEIYARKMRKQLAETKFTKNVKEEIKKIYKATIRQLNDFQNKYDSETNYSRNLPVQERWVKEVELALEK</sequence>